<dbReference type="SUPFAM" id="SSF52540">
    <property type="entry name" value="P-loop containing nucleoside triphosphate hydrolases"/>
    <property type="match status" value="1"/>
</dbReference>
<feature type="domain" description="UvrD-like helicase ATP-binding" evidence="15">
    <location>
        <begin position="10"/>
        <end position="474"/>
    </location>
</feature>
<dbReference type="FunFam" id="3.40.50.300:FF:001236">
    <property type="entry name" value="ATP-dependent helicase/nuclease subunit A"/>
    <property type="match status" value="1"/>
</dbReference>
<name>E6LG42_ENTI1</name>
<evidence type="ECO:0000259" key="15">
    <source>
        <dbReference type="PROSITE" id="PS51198"/>
    </source>
</evidence>
<dbReference type="InterPro" id="IPR011604">
    <property type="entry name" value="PDDEXK-like_dom_sf"/>
</dbReference>
<organism evidence="17 18">
    <name type="scientific">Enterococcus italicus (strain DSM 15952 / CCUG 50447 / LMG 22039 / TP 1.5)</name>
    <dbReference type="NCBI Taxonomy" id="888064"/>
    <lineage>
        <taxon>Bacteria</taxon>
        <taxon>Bacillati</taxon>
        <taxon>Bacillota</taxon>
        <taxon>Bacilli</taxon>
        <taxon>Lactobacillales</taxon>
        <taxon>Enterococcaceae</taxon>
        <taxon>Enterococcus</taxon>
    </lineage>
</organism>
<comment type="function">
    <text evidence="13">The heterodimer acts as both an ATP-dependent DNA helicase and an ATP-dependent, dual-direction single-stranded exonuclease. Recognizes the chi site generating a DNA molecule suitable for the initiation of homologous recombination. The AddA nuclease domain is required for chi fragment generation; this subunit has the helicase and 3' -&gt; 5' nuclease activities.</text>
</comment>
<dbReference type="PROSITE" id="PS51217">
    <property type="entry name" value="UVRD_HELICASE_CTER"/>
    <property type="match status" value="1"/>
</dbReference>
<dbReference type="GO" id="GO:0005829">
    <property type="term" value="C:cytosol"/>
    <property type="evidence" value="ECO:0007669"/>
    <property type="project" value="TreeGrafter"/>
</dbReference>
<feature type="domain" description="UvrD-like helicase C-terminal" evidence="16">
    <location>
        <begin position="502"/>
        <end position="791"/>
    </location>
</feature>
<dbReference type="AlphaFoldDB" id="E6LG42"/>
<keyword evidence="6 13" id="KW-0269">Exonuclease</keyword>
<evidence type="ECO:0000256" key="13">
    <source>
        <dbReference type="HAMAP-Rule" id="MF_01451"/>
    </source>
</evidence>
<dbReference type="GO" id="GO:0043138">
    <property type="term" value="F:3'-5' DNA helicase activity"/>
    <property type="evidence" value="ECO:0007669"/>
    <property type="project" value="UniProtKB-UniRule"/>
</dbReference>
<keyword evidence="7 13" id="KW-0067">ATP-binding</keyword>
<dbReference type="SUPFAM" id="SSF52980">
    <property type="entry name" value="Restriction endonuclease-like"/>
    <property type="match status" value="1"/>
</dbReference>
<evidence type="ECO:0000313" key="18">
    <source>
        <dbReference type="Proteomes" id="UP000010296"/>
    </source>
</evidence>
<dbReference type="STRING" id="888064.HMPREF9088_1332"/>
<dbReference type="InterPro" id="IPR000212">
    <property type="entry name" value="DNA_helicase_UvrD/REP"/>
</dbReference>
<comment type="similarity">
    <text evidence="13">Belongs to the helicase family. AddA subfamily.</text>
</comment>
<dbReference type="InterPro" id="IPR014017">
    <property type="entry name" value="DNA_helicase_UvrD-like_C"/>
</dbReference>
<evidence type="ECO:0000256" key="6">
    <source>
        <dbReference type="ARBA" id="ARBA00022839"/>
    </source>
</evidence>
<dbReference type="GO" id="GO:0005524">
    <property type="term" value="F:ATP binding"/>
    <property type="evidence" value="ECO:0007669"/>
    <property type="project" value="UniProtKB-UniRule"/>
</dbReference>
<evidence type="ECO:0000256" key="7">
    <source>
        <dbReference type="ARBA" id="ARBA00022840"/>
    </source>
</evidence>
<sequence>MSIPKKPEGFMFTDDQWQAIFETDHHLLVSASAGSGKTRILVQRVIEKLKNGVNIDELLVVTFTEAAAREMKQRIETELHKTIQQARSEAMIQHFRKQLTLLPMAQISTLHSFCLKVIRRYYYLVELDPGFRLLTDETEALLIQEDVWNELMEEEYDASRPEFFQLLQNFSSDRSDEPVTEMILRVFQFSRANPQPDVWLRKLSQAYESGQSIADLPIYQSIIKPALVELITTMVNRLQRAMQQSEVEALLEKAYQLLAAEFEQLVALKEAILSDQIDDMYVRLTTPIFAKRYPSYRKEEVKILSEPIKRIRDEVKSQFDTMKEYFPYDPKVMGDLMRQSQPLVKEISRLTELFAERFQQRKLEKGLLDFNDLEHWTLAILTNEQADVSPQTFYRQHFSEVLVDEYQDINRLQQAILERVAQANPGNLFMVGDVKQSIYSFRLADPTLFIDKYDHYRQHQDGEKIDLRENFRSREEVLSFTNFIFEQLMDRKVGQIDYQDEAKLVAGATYYEDQSEFFEPEILLYEKENEEELAFFDTKAEGEIHLVAQKICQLLNNQQTILDRKSMTMRPIRYADIVLLTPTRGNHLKMVDIFKEYELPLELNDAQNYFQTTEIQVILSLLQIIDNPLQDIPFVSVLRSPIVGLTEDQLVTLRLAKRDVTFYQAFQVYLKNGTDDVNDPLQRKVQKFANQLERWRKVARKVAVADLLWLIYDETAYPDFMLGLPSGKQRYANLMALVSRAEDYEKTSFRGLYQFIRFVEKMREKDKDLVEPVAEMTGDAVRVMTIHASKGLEFPVVFLMDATKELNMQDLRKNYLLDENEGIGIQYLSSQRVHYATLPFVALKQVKLRKLLSEEMRKLYVALTRAEQKLYLVGSYKNKQEAYKKWLTVQYEEEQFLDEASRLVSKTSLMDWIGKTLVRHPKMQQYFEHAESIVKTIDHPAKFALHWYTAEEILEQRSTWFAQLHVTHPTLETAKEYETIPTVLQRRLDFQYPHQKATMTTSYQSVSEIKRLYQDPDDMEDNRYDWFASQEDKKGYRLVNQGLAVPEFMKTKRLDPTFIGQATHRILQHLPLATDWERVAFDAWLEEFYLHQGFPDDLIAAIDHEALWWFYESDLRKMMSLHADCVQREQPFSMLRQAKTIYHNFGDDDAEVLIHGIIDGYIEFEDEVILYDFKTDHISAAKTEEALIDSYRGQLMLYKEALQNALKKPVESVYLILLSQKKMVTL</sequence>
<comment type="cofactor">
    <cofactor evidence="13">
        <name>Mg(2+)</name>
        <dbReference type="ChEBI" id="CHEBI:18420"/>
    </cofactor>
</comment>
<dbReference type="EMBL" id="AEPV01000047">
    <property type="protein sequence ID" value="EFU73829.1"/>
    <property type="molecule type" value="Genomic_DNA"/>
</dbReference>
<evidence type="ECO:0000313" key="17">
    <source>
        <dbReference type="EMBL" id="EFU73829.1"/>
    </source>
</evidence>
<keyword evidence="5 13" id="KW-0347">Helicase</keyword>
<evidence type="ECO:0000256" key="3">
    <source>
        <dbReference type="ARBA" id="ARBA00022763"/>
    </source>
</evidence>
<dbReference type="InterPro" id="IPR038726">
    <property type="entry name" value="PDDEXK_AddAB-type"/>
</dbReference>
<comment type="catalytic activity">
    <reaction evidence="11 13">
        <text>Couples ATP hydrolysis with the unwinding of duplex DNA by translocating in the 3'-5' direction.</text>
        <dbReference type="EC" id="5.6.2.4"/>
    </reaction>
</comment>
<dbReference type="Pfam" id="PF00580">
    <property type="entry name" value="UvrD-helicase"/>
    <property type="match status" value="1"/>
</dbReference>
<dbReference type="GO" id="GO:0008408">
    <property type="term" value="F:3'-5' exonuclease activity"/>
    <property type="evidence" value="ECO:0007669"/>
    <property type="project" value="UniProtKB-UniRule"/>
</dbReference>
<keyword evidence="3 13" id="KW-0227">DNA damage</keyword>
<dbReference type="GO" id="GO:0003690">
    <property type="term" value="F:double-stranded DNA binding"/>
    <property type="evidence" value="ECO:0007669"/>
    <property type="project" value="UniProtKB-UniRule"/>
</dbReference>
<keyword evidence="2 13" id="KW-0547">Nucleotide-binding</keyword>
<dbReference type="InterPro" id="IPR011335">
    <property type="entry name" value="Restrct_endonuc-II-like"/>
</dbReference>
<evidence type="ECO:0000256" key="11">
    <source>
        <dbReference type="ARBA" id="ARBA00034617"/>
    </source>
</evidence>
<dbReference type="EC" id="3.1.-.-" evidence="13"/>
<evidence type="ECO:0000256" key="10">
    <source>
        <dbReference type="ARBA" id="ARBA00023235"/>
    </source>
</evidence>
<dbReference type="HOGENOM" id="CLU_001114_3_1_9"/>
<dbReference type="eggNOG" id="COG1074">
    <property type="taxonomic scope" value="Bacteria"/>
</dbReference>
<dbReference type="HAMAP" id="MF_01451">
    <property type="entry name" value="AddA"/>
    <property type="match status" value="1"/>
</dbReference>
<evidence type="ECO:0000256" key="5">
    <source>
        <dbReference type="ARBA" id="ARBA00022806"/>
    </source>
</evidence>
<dbReference type="InterPro" id="IPR014016">
    <property type="entry name" value="UvrD-like_ATP-bd"/>
</dbReference>
<keyword evidence="18" id="KW-1185">Reference proteome</keyword>
<reference evidence="17 18" key="1">
    <citation type="submission" date="2010-12" db="EMBL/GenBank/DDBJ databases">
        <authorList>
            <person name="Muzny D."/>
            <person name="Qin X."/>
            <person name="Deng J."/>
            <person name="Jiang H."/>
            <person name="Liu Y."/>
            <person name="Qu J."/>
            <person name="Song X.-Z."/>
            <person name="Zhang L."/>
            <person name="Thornton R."/>
            <person name="Coyle M."/>
            <person name="Francisco L."/>
            <person name="Jackson L."/>
            <person name="Javaid M."/>
            <person name="Korchina V."/>
            <person name="Kovar C."/>
            <person name="Mata R."/>
            <person name="Mathew T."/>
            <person name="Ngo R."/>
            <person name="Nguyen L."/>
            <person name="Nguyen N."/>
            <person name="Okwuonu G."/>
            <person name="Ongeri F."/>
            <person name="Pham C."/>
            <person name="Simmons D."/>
            <person name="Wilczek-Boney K."/>
            <person name="Hale W."/>
            <person name="Jakkamsetti A."/>
            <person name="Pham P."/>
            <person name="Ruth R."/>
            <person name="San Lucas F."/>
            <person name="Warren J."/>
            <person name="Zhang J."/>
            <person name="Zhao Z."/>
            <person name="Zhou C."/>
            <person name="Zhu D."/>
            <person name="Lee S."/>
            <person name="Bess C."/>
            <person name="Blankenburg K."/>
            <person name="Forbes L."/>
            <person name="Fu Q."/>
            <person name="Gubbala S."/>
            <person name="Hirani K."/>
            <person name="Jayaseelan J.C."/>
            <person name="Lara F."/>
            <person name="Munidasa M."/>
            <person name="Palculict T."/>
            <person name="Patil S."/>
            <person name="Pu L.-L."/>
            <person name="Saada N."/>
            <person name="Tang L."/>
            <person name="Weissenberger G."/>
            <person name="Zhu Y."/>
            <person name="Hemphill L."/>
            <person name="Shang Y."/>
            <person name="Youmans B."/>
            <person name="Ayvaz T."/>
            <person name="Ross M."/>
            <person name="Santibanez J."/>
            <person name="Aqrawi P."/>
            <person name="Gross S."/>
            <person name="Joshi V."/>
            <person name="Fowler G."/>
            <person name="Nazareth L."/>
            <person name="Reid J."/>
            <person name="Worley K."/>
            <person name="Petrosino J."/>
            <person name="Highlander S."/>
            <person name="Gibbs R."/>
        </authorList>
    </citation>
    <scope>NUCLEOTIDE SEQUENCE [LARGE SCALE GENOMIC DNA]</scope>
    <source>
        <strain evidence="18">DSM 15952 / CCUG 50447 / LMG 22039 / TP 1.5</strain>
    </source>
</reference>
<dbReference type="Pfam" id="PF13361">
    <property type="entry name" value="UvrD_C"/>
    <property type="match status" value="1"/>
</dbReference>
<feature type="binding site" evidence="14">
    <location>
        <begin position="31"/>
        <end position="38"/>
    </location>
    <ligand>
        <name>ATP</name>
        <dbReference type="ChEBI" id="CHEBI:30616"/>
    </ligand>
</feature>
<dbReference type="Proteomes" id="UP000010296">
    <property type="component" value="Unassembled WGS sequence"/>
</dbReference>
<dbReference type="Gene3D" id="3.90.320.10">
    <property type="match status" value="1"/>
</dbReference>
<dbReference type="PANTHER" id="PTHR11070">
    <property type="entry name" value="UVRD / RECB / PCRA DNA HELICASE FAMILY MEMBER"/>
    <property type="match status" value="1"/>
</dbReference>
<comment type="caution">
    <text evidence="17">The sequence shown here is derived from an EMBL/GenBank/DDBJ whole genome shotgun (WGS) entry which is preliminary data.</text>
</comment>
<keyword evidence="9 13" id="KW-0234">DNA repair</keyword>
<keyword evidence="8 13" id="KW-0238">DNA-binding</keyword>
<dbReference type="EC" id="5.6.2.4" evidence="13"/>
<protein>
    <recommendedName>
        <fullName evidence="13">ATP-dependent helicase/nuclease subunit A</fullName>
        <ecNumber evidence="13">3.1.-.-</ecNumber>
        <ecNumber evidence="13">5.6.2.4</ecNumber>
    </recommendedName>
    <alternativeName>
        <fullName evidence="13">ATP-dependent helicase/nuclease AddA</fullName>
    </alternativeName>
    <alternativeName>
        <fullName evidence="13">DNA 3'-5' helicase AddA</fullName>
    </alternativeName>
</protein>
<evidence type="ECO:0000256" key="8">
    <source>
        <dbReference type="ARBA" id="ARBA00023125"/>
    </source>
</evidence>
<evidence type="ECO:0000256" key="4">
    <source>
        <dbReference type="ARBA" id="ARBA00022801"/>
    </source>
</evidence>
<dbReference type="InterPro" id="IPR027417">
    <property type="entry name" value="P-loop_NTPase"/>
</dbReference>
<accession>E6LG42</accession>
<keyword evidence="10 13" id="KW-0413">Isomerase</keyword>
<dbReference type="Gene3D" id="3.40.50.300">
    <property type="entry name" value="P-loop containing nucleotide triphosphate hydrolases"/>
    <property type="match status" value="4"/>
</dbReference>
<dbReference type="GO" id="GO:0016887">
    <property type="term" value="F:ATP hydrolysis activity"/>
    <property type="evidence" value="ECO:0007669"/>
    <property type="project" value="RHEA"/>
</dbReference>
<proteinExistence type="inferred from homology"/>
<keyword evidence="4 13" id="KW-0378">Hydrolase</keyword>
<dbReference type="GO" id="GO:0000724">
    <property type="term" value="P:double-strand break repair via homologous recombination"/>
    <property type="evidence" value="ECO:0007669"/>
    <property type="project" value="UniProtKB-UniRule"/>
</dbReference>
<evidence type="ECO:0000259" key="16">
    <source>
        <dbReference type="PROSITE" id="PS51217"/>
    </source>
</evidence>
<keyword evidence="1 13" id="KW-0540">Nuclease</keyword>
<comment type="catalytic activity">
    <reaction evidence="12 13">
        <text>ATP + H2O = ADP + phosphate + H(+)</text>
        <dbReference type="Rhea" id="RHEA:13065"/>
        <dbReference type="ChEBI" id="CHEBI:15377"/>
        <dbReference type="ChEBI" id="CHEBI:15378"/>
        <dbReference type="ChEBI" id="CHEBI:30616"/>
        <dbReference type="ChEBI" id="CHEBI:43474"/>
        <dbReference type="ChEBI" id="CHEBI:456216"/>
        <dbReference type="EC" id="5.6.2.4"/>
    </reaction>
</comment>
<evidence type="ECO:0000256" key="12">
    <source>
        <dbReference type="ARBA" id="ARBA00048988"/>
    </source>
</evidence>
<gene>
    <name evidence="13 17" type="primary">addA</name>
    <name evidence="17" type="ORF">HMPREF9088_1332</name>
</gene>
<evidence type="ECO:0000256" key="1">
    <source>
        <dbReference type="ARBA" id="ARBA00022722"/>
    </source>
</evidence>
<dbReference type="Pfam" id="PF12705">
    <property type="entry name" value="PDDEXK_1"/>
    <property type="match status" value="1"/>
</dbReference>
<dbReference type="GO" id="GO:0033202">
    <property type="term" value="C:DNA helicase complex"/>
    <property type="evidence" value="ECO:0007669"/>
    <property type="project" value="TreeGrafter"/>
</dbReference>
<evidence type="ECO:0000256" key="2">
    <source>
        <dbReference type="ARBA" id="ARBA00022741"/>
    </source>
</evidence>
<comment type="subunit">
    <text evidence="13">Heterodimer of AddA and AddB/RexB.</text>
</comment>
<dbReference type="PROSITE" id="PS51198">
    <property type="entry name" value="UVRD_HELICASE_ATP_BIND"/>
    <property type="match status" value="1"/>
</dbReference>
<evidence type="ECO:0000256" key="9">
    <source>
        <dbReference type="ARBA" id="ARBA00023204"/>
    </source>
</evidence>
<evidence type="ECO:0000256" key="14">
    <source>
        <dbReference type="PROSITE-ProRule" id="PRU00560"/>
    </source>
</evidence>
<dbReference type="InterPro" id="IPR014152">
    <property type="entry name" value="AddA"/>
</dbReference>
<dbReference type="NCBIfam" id="TIGR02785">
    <property type="entry name" value="addA_Gpos"/>
    <property type="match status" value="1"/>
</dbReference>
<dbReference type="PANTHER" id="PTHR11070:SF48">
    <property type="entry name" value="ATP-DEPENDENT HELICASE_NUCLEASE SUBUNIT A"/>
    <property type="match status" value="1"/>
</dbReference>